<evidence type="ECO:0000313" key="2">
    <source>
        <dbReference type="Proteomes" id="UP001153954"/>
    </source>
</evidence>
<dbReference type="AlphaFoldDB" id="A0AAU9UPI5"/>
<comment type="caution">
    <text evidence="1">The sequence shown here is derived from an EMBL/GenBank/DDBJ whole genome shotgun (WGS) entry which is preliminary data.</text>
</comment>
<reference evidence="1" key="1">
    <citation type="submission" date="2022-03" db="EMBL/GenBank/DDBJ databases">
        <authorList>
            <person name="Tunstrom K."/>
        </authorList>
    </citation>
    <scope>NUCLEOTIDE SEQUENCE</scope>
</reference>
<dbReference type="EMBL" id="CAKOGL010000023">
    <property type="protein sequence ID" value="CAH2101068.1"/>
    <property type="molecule type" value="Genomic_DNA"/>
</dbReference>
<gene>
    <name evidence="1" type="ORF">EEDITHA_LOCUS15861</name>
</gene>
<keyword evidence="2" id="KW-1185">Reference proteome</keyword>
<dbReference type="PANTHER" id="PTHR39953">
    <property type="entry name" value="RE54151P"/>
    <property type="match status" value="1"/>
</dbReference>
<organism evidence="1 2">
    <name type="scientific">Euphydryas editha</name>
    <name type="common">Edith's checkerspot</name>
    <dbReference type="NCBI Taxonomy" id="104508"/>
    <lineage>
        <taxon>Eukaryota</taxon>
        <taxon>Metazoa</taxon>
        <taxon>Ecdysozoa</taxon>
        <taxon>Arthropoda</taxon>
        <taxon>Hexapoda</taxon>
        <taxon>Insecta</taxon>
        <taxon>Pterygota</taxon>
        <taxon>Neoptera</taxon>
        <taxon>Endopterygota</taxon>
        <taxon>Lepidoptera</taxon>
        <taxon>Glossata</taxon>
        <taxon>Ditrysia</taxon>
        <taxon>Papilionoidea</taxon>
        <taxon>Nymphalidae</taxon>
        <taxon>Nymphalinae</taxon>
        <taxon>Euphydryas</taxon>
    </lineage>
</organism>
<protein>
    <submittedName>
        <fullName evidence="1">Uncharacterized protein</fullName>
    </submittedName>
</protein>
<evidence type="ECO:0000313" key="1">
    <source>
        <dbReference type="EMBL" id="CAH2101068.1"/>
    </source>
</evidence>
<dbReference type="Proteomes" id="UP001153954">
    <property type="component" value="Unassembled WGS sequence"/>
</dbReference>
<proteinExistence type="predicted"/>
<accession>A0AAU9UPI5</accession>
<dbReference type="PANTHER" id="PTHR39953:SF1">
    <property type="entry name" value="RE54151P"/>
    <property type="match status" value="1"/>
</dbReference>
<sequence>MDAGFVKANSANLPKIDSLMVTQFLASNHNVFTSESRNIKTSLSQKESLGDDAVGYVQLRKEPPVCTVLGKIFYHQKDHKVTLIVNETESMVTKVQCHDCTELFICIHSLAFLMWAHRRSEETIESTQYYWRKPLNALKSSERFITVAQMTGKDKISIEENPSVFLEFIKEAKRRQLNNCLILKHCLKYREDLFQ</sequence>
<name>A0AAU9UPI5_EUPED</name>